<accession>A0A1M3TBW5</accession>
<organism evidence="1 2">
    <name type="scientific">Aspergillus luchuensis (strain CBS 106.47)</name>
    <dbReference type="NCBI Taxonomy" id="1137211"/>
    <lineage>
        <taxon>Eukaryota</taxon>
        <taxon>Fungi</taxon>
        <taxon>Dikarya</taxon>
        <taxon>Ascomycota</taxon>
        <taxon>Pezizomycotina</taxon>
        <taxon>Eurotiomycetes</taxon>
        <taxon>Eurotiomycetidae</taxon>
        <taxon>Eurotiales</taxon>
        <taxon>Aspergillaceae</taxon>
        <taxon>Aspergillus</taxon>
        <taxon>Aspergillus subgen. Circumdati</taxon>
    </lineage>
</organism>
<dbReference type="VEuPathDB" id="FungiDB:ASPFODRAFT_48230"/>
<dbReference type="Proteomes" id="UP000184063">
    <property type="component" value="Unassembled WGS sequence"/>
</dbReference>
<feature type="non-terminal residue" evidence="1">
    <location>
        <position position="125"/>
    </location>
</feature>
<proteinExistence type="predicted"/>
<reference evidence="2" key="1">
    <citation type="journal article" date="2017" name="Genome Biol.">
        <title>Comparative genomics reveals high biological diversity and specific adaptations in the industrially and medically important fungal genus Aspergillus.</title>
        <authorList>
            <person name="de Vries R.P."/>
            <person name="Riley R."/>
            <person name="Wiebenga A."/>
            <person name="Aguilar-Osorio G."/>
            <person name="Amillis S."/>
            <person name="Uchima C.A."/>
            <person name="Anderluh G."/>
            <person name="Asadollahi M."/>
            <person name="Askin M."/>
            <person name="Barry K."/>
            <person name="Battaglia E."/>
            <person name="Bayram O."/>
            <person name="Benocci T."/>
            <person name="Braus-Stromeyer S.A."/>
            <person name="Caldana C."/>
            <person name="Canovas D."/>
            <person name="Cerqueira G.C."/>
            <person name="Chen F."/>
            <person name="Chen W."/>
            <person name="Choi C."/>
            <person name="Clum A."/>
            <person name="Dos Santos R.A."/>
            <person name="Damasio A.R."/>
            <person name="Diallinas G."/>
            <person name="Emri T."/>
            <person name="Fekete E."/>
            <person name="Flipphi M."/>
            <person name="Freyberg S."/>
            <person name="Gallo A."/>
            <person name="Gournas C."/>
            <person name="Habgood R."/>
            <person name="Hainaut M."/>
            <person name="Harispe M.L."/>
            <person name="Henrissat B."/>
            <person name="Hilden K.S."/>
            <person name="Hope R."/>
            <person name="Hossain A."/>
            <person name="Karabika E."/>
            <person name="Karaffa L."/>
            <person name="Karanyi Z."/>
            <person name="Krasevec N."/>
            <person name="Kuo A."/>
            <person name="Kusch H."/>
            <person name="LaButti K."/>
            <person name="Lagendijk E.L."/>
            <person name="Lapidus A."/>
            <person name="Levasseur A."/>
            <person name="Lindquist E."/>
            <person name="Lipzen A."/>
            <person name="Logrieco A.F."/>
            <person name="MacCabe A."/>
            <person name="Maekelae M.R."/>
            <person name="Malavazi I."/>
            <person name="Melin P."/>
            <person name="Meyer V."/>
            <person name="Mielnichuk N."/>
            <person name="Miskei M."/>
            <person name="Molnar A.P."/>
            <person name="Mule G."/>
            <person name="Ngan C.Y."/>
            <person name="Orejas M."/>
            <person name="Orosz E."/>
            <person name="Ouedraogo J.P."/>
            <person name="Overkamp K.M."/>
            <person name="Park H.-S."/>
            <person name="Perrone G."/>
            <person name="Piumi F."/>
            <person name="Punt P.J."/>
            <person name="Ram A.F."/>
            <person name="Ramon A."/>
            <person name="Rauscher S."/>
            <person name="Record E."/>
            <person name="Riano-Pachon D.M."/>
            <person name="Robert V."/>
            <person name="Roehrig J."/>
            <person name="Ruller R."/>
            <person name="Salamov A."/>
            <person name="Salih N.S."/>
            <person name="Samson R.A."/>
            <person name="Sandor E."/>
            <person name="Sanguinetti M."/>
            <person name="Schuetze T."/>
            <person name="Sepcic K."/>
            <person name="Shelest E."/>
            <person name="Sherlock G."/>
            <person name="Sophianopoulou V."/>
            <person name="Squina F.M."/>
            <person name="Sun H."/>
            <person name="Susca A."/>
            <person name="Todd R.B."/>
            <person name="Tsang A."/>
            <person name="Unkles S.E."/>
            <person name="van de Wiele N."/>
            <person name="van Rossen-Uffink D."/>
            <person name="Oliveira J.V."/>
            <person name="Vesth T.C."/>
            <person name="Visser J."/>
            <person name="Yu J.-H."/>
            <person name="Zhou M."/>
            <person name="Andersen M.R."/>
            <person name="Archer D.B."/>
            <person name="Baker S.E."/>
            <person name="Benoit I."/>
            <person name="Brakhage A.A."/>
            <person name="Braus G.H."/>
            <person name="Fischer R."/>
            <person name="Frisvad J.C."/>
            <person name="Goldman G.H."/>
            <person name="Houbraken J."/>
            <person name="Oakley B."/>
            <person name="Pocsi I."/>
            <person name="Scazzocchio C."/>
            <person name="Seiboth B."/>
            <person name="vanKuyk P.A."/>
            <person name="Wortman J."/>
            <person name="Dyer P.S."/>
            <person name="Grigoriev I.V."/>
        </authorList>
    </citation>
    <scope>NUCLEOTIDE SEQUENCE [LARGE SCALE GENOMIC DNA]</scope>
    <source>
        <strain evidence="2">CBS 106.47</strain>
    </source>
</reference>
<evidence type="ECO:0000313" key="2">
    <source>
        <dbReference type="Proteomes" id="UP000184063"/>
    </source>
</evidence>
<gene>
    <name evidence="1" type="ORF">ASPFODRAFT_48230</name>
</gene>
<evidence type="ECO:0000313" key="1">
    <source>
        <dbReference type="EMBL" id="OJZ84237.1"/>
    </source>
</evidence>
<protein>
    <submittedName>
        <fullName evidence="1">Uncharacterized protein</fullName>
    </submittedName>
</protein>
<name>A0A1M3TBW5_ASPLC</name>
<dbReference type="EMBL" id="KV878244">
    <property type="protein sequence ID" value="OJZ84237.1"/>
    <property type="molecule type" value="Genomic_DNA"/>
</dbReference>
<sequence length="125" mass="14319">MQESHSQPLLGGAVRAETMALSIPSVSELPRTDSYKIPQIAYWLRLLVPKASTVRKDLQERPHGHCFFECWISRRAWPRAMCDSRRLTVRTASAAYADRESQSFDKTQIQMGSSVNLRSWIVVRL</sequence>
<dbReference type="AlphaFoldDB" id="A0A1M3TBW5"/>